<evidence type="ECO:0000256" key="18">
    <source>
        <dbReference type="ARBA" id="ARBA00029719"/>
    </source>
</evidence>
<dbReference type="NCBIfam" id="TIGR00003">
    <property type="entry name" value="copper ion binding protein"/>
    <property type="match status" value="2"/>
</dbReference>
<dbReference type="SUPFAM" id="SSF81653">
    <property type="entry name" value="Calcium ATPase, transduction domain A"/>
    <property type="match status" value="1"/>
</dbReference>
<dbReference type="InterPro" id="IPR027256">
    <property type="entry name" value="P-typ_ATPase_IB"/>
</dbReference>
<evidence type="ECO:0000256" key="4">
    <source>
        <dbReference type="ARBA" id="ARBA00022448"/>
    </source>
</evidence>
<dbReference type="Pfam" id="PF00702">
    <property type="entry name" value="Hydrolase"/>
    <property type="match status" value="1"/>
</dbReference>
<dbReference type="CDD" id="cd00371">
    <property type="entry name" value="HMA"/>
    <property type="match status" value="2"/>
</dbReference>
<dbReference type="InterPro" id="IPR044492">
    <property type="entry name" value="P_typ_ATPase_HD_dom"/>
</dbReference>
<dbReference type="Gene3D" id="3.40.50.1000">
    <property type="entry name" value="HAD superfamily/HAD-like"/>
    <property type="match status" value="1"/>
</dbReference>
<reference evidence="24" key="1">
    <citation type="submission" date="2018-05" db="EMBL/GenBank/DDBJ databases">
        <title>Genome Sequencing of selected type strains of the family Eggerthellaceae.</title>
        <authorList>
            <person name="Danylec N."/>
            <person name="Stoll D.A."/>
            <person name="Doetsch A."/>
            <person name="Huch M."/>
        </authorList>
    </citation>
    <scope>NUCLEOTIDE SEQUENCE [LARGE SCALE GENOMIC DNA]</scope>
    <source>
        <strain evidence="24">DSM 24851</strain>
    </source>
</reference>
<dbReference type="SFLD" id="SFLDS00003">
    <property type="entry name" value="Haloacid_Dehalogenase"/>
    <property type="match status" value="1"/>
</dbReference>
<evidence type="ECO:0000256" key="14">
    <source>
        <dbReference type="ARBA" id="ARBA00022989"/>
    </source>
</evidence>
<dbReference type="SUPFAM" id="SSF56784">
    <property type="entry name" value="HAD-like"/>
    <property type="match status" value="1"/>
</dbReference>
<evidence type="ECO:0000256" key="3">
    <source>
        <dbReference type="ARBA" id="ARBA00015102"/>
    </source>
</evidence>
<keyword evidence="15" id="KW-0186">Copper</keyword>
<keyword evidence="4" id="KW-0813">Transport</keyword>
<dbReference type="Gene3D" id="3.30.70.100">
    <property type="match status" value="2"/>
</dbReference>
<keyword evidence="7 20" id="KW-0479">Metal-binding</keyword>
<keyword evidence="17 20" id="KW-0472">Membrane</keyword>
<dbReference type="FunFam" id="2.70.150.10:FF:000020">
    <property type="entry name" value="Copper-exporting P-type ATPase A"/>
    <property type="match status" value="1"/>
</dbReference>
<dbReference type="InterPro" id="IPR023214">
    <property type="entry name" value="HAD_sf"/>
</dbReference>
<dbReference type="InterPro" id="IPR023298">
    <property type="entry name" value="ATPase_P-typ_TM_dom_sf"/>
</dbReference>
<dbReference type="PRINTS" id="PR00119">
    <property type="entry name" value="CATATPASE"/>
</dbReference>
<evidence type="ECO:0000256" key="7">
    <source>
        <dbReference type="ARBA" id="ARBA00022723"/>
    </source>
</evidence>
<accession>A0A3N0B145</accession>
<dbReference type="RefSeq" id="WP_123208471.1">
    <property type="nucleotide sequence ID" value="NZ_JBHTHO010000002.1"/>
</dbReference>
<keyword evidence="11 20" id="KW-0067">ATP-binding</keyword>
<feature type="domain" description="HMA" evidence="22">
    <location>
        <begin position="888"/>
        <end position="953"/>
    </location>
</feature>
<dbReference type="PROSITE" id="PS00154">
    <property type="entry name" value="ATPASE_E1_E2"/>
    <property type="match status" value="1"/>
</dbReference>
<dbReference type="Pfam" id="PF00403">
    <property type="entry name" value="HMA"/>
    <property type="match status" value="2"/>
</dbReference>
<evidence type="ECO:0000256" key="17">
    <source>
        <dbReference type="ARBA" id="ARBA00023136"/>
    </source>
</evidence>
<dbReference type="EMBL" id="QIBX01000004">
    <property type="protein sequence ID" value="RNL40852.1"/>
    <property type="molecule type" value="Genomic_DNA"/>
</dbReference>
<dbReference type="NCBIfam" id="TIGR01494">
    <property type="entry name" value="ATPase_P-type"/>
    <property type="match status" value="2"/>
</dbReference>
<keyword evidence="24" id="KW-1185">Reference proteome</keyword>
<evidence type="ECO:0000256" key="13">
    <source>
        <dbReference type="ARBA" id="ARBA00022967"/>
    </source>
</evidence>
<comment type="similarity">
    <text evidence="2 20">Belongs to the cation transport ATPase (P-type) (TC 3.A.3) family. Type IB subfamily.</text>
</comment>
<evidence type="ECO:0000256" key="5">
    <source>
        <dbReference type="ARBA" id="ARBA00022475"/>
    </source>
</evidence>
<evidence type="ECO:0000256" key="2">
    <source>
        <dbReference type="ARBA" id="ARBA00006024"/>
    </source>
</evidence>
<dbReference type="PANTHER" id="PTHR43520:SF8">
    <property type="entry name" value="P-TYPE CU(+) TRANSPORTER"/>
    <property type="match status" value="1"/>
</dbReference>
<dbReference type="Pfam" id="PF00122">
    <property type="entry name" value="E1-E2_ATPase"/>
    <property type="match status" value="1"/>
</dbReference>
<dbReference type="SUPFAM" id="SSF55008">
    <property type="entry name" value="HMA, heavy metal-associated domain"/>
    <property type="match status" value="2"/>
</dbReference>
<dbReference type="SUPFAM" id="SSF81665">
    <property type="entry name" value="Calcium ATPase, transmembrane domain M"/>
    <property type="match status" value="1"/>
</dbReference>
<sequence>MKATFDVTGMTCAACKARVEKATAKVDGVESVAVNLLKNSMEVEYASDEPEVVAQVSAAICAAVDKAGYGALPRTDAAKAADGLGGAQGSSAAPSPMAAQQRSSELAVANERHMRMRLIVSIVFCVPLFYLAMGHMAGAPIPAFFQGDAGMLPFALTQFLLLLPVIFVNFKYFSGGFKSLIHGAPNMDSLIALGSAASTIYGIAMLYVMGAALGAGDMAAAHDASMNLYFDSASMILTLITLGKYFEARAKGKTTGAIEALMDLSPKTATVVRGQVEAEVPIEQVRVGDILVVKAGESVPVDGIVLEGSASVDESAITGESVPAEKAAGDSVTGATISRSGWMKMRAQRVGGDTTLAGIIRMVDEATSTKAPIEKMADKISGIFVPVVIGIAVLVFVVWMVAGGTFQAALTHAITVLVISCPCALGLATPTAIMVGTGRGATHGVLIKSAEALETAHDVKTVVLDKTGTITRGVPSVTAVTCAPGVSEADFLRIALAVEKPSEHPLAQAVVAYAEARTGAAGESGEQCGKTGNAGACETRGNDVAAVCGDVRVTDFAQVAGGGVRGVVDGAMCVAGNARLMKSEGVDLGTLVQAGDRAADEGATPLYFARDGKALGLIAVADQVKSTSAQAIAELASMGVNTVMITGDNERTARAVQQKCGIGQVIAGVLPQDKAAEVARLAQDGRVAMVGDGINDAPALARADVGIAIGAGTDIAIESADVVLMRSDLLDVPAAIQLSRATMRTIKQNLFWALFYNAICIPVAAGALSWAGVNLNPMIAAAAMSLSSVCVVSNALRLRGWRPKFAHTGVARKAAVAATAGGPLSDAGDAPSPADAPRLQAASTEAALGAQDGADAEFKPGAFDSPSARTATANDDSKSSIEGKESIMEKTLHVEGMMCQNCVKHVKKALEAVEGVTAANVDLDEKSAVVELSAEVPDETLVAAVVEEGYEAVMA</sequence>
<keyword evidence="6 20" id="KW-0812">Transmembrane</keyword>
<evidence type="ECO:0000259" key="22">
    <source>
        <dbReference type="PROSITE" id="PS50846"/>
    </source>
</evidence>
<feature type="transmembrane region" description="Helical" evidence="20">
    <location>
        <begin position="380"/>
        <end position="402"/>
    </location>
</feature>
<dbReference type="InterPro" id="IPR036412">
    <property type="entry name" value="HAD-like_sf"/>
</dbReference>
<gene>
    <name evidence="23" type="ORF">DMP06_04075</name>
</gene>
<keyword evidence="8" id="KW-0677">Repeat</keyword>
<dbReference type="PROSITE" id="PS50846">
    <property type="entry name" value="HMA_2"/>
    <property type="match status" value="2"/>
</dbReference>
<evidence type="ECO:0000256" key="16">
    <source>
        <dbReference type="ARBA" id="ARBA00023065"/>
    </source>
</evidence>
<dbReference type="InterPro" id="IPR036163">
    <property type="entry name" value="HMA_dom_sf"/>
</dbReference>
<dbReference type="OrthoDB" id="7059309at2"/>
<dbReference type="GO" id="GO:0005507">
    <property type="term" value="F:copper ion binding"/>
    <property type="evidence" value="ECO:0007669"/>
    <property type="project" value="InterPro"/>
</dbReference>
<dbReference type="CDD" id="cd02094">
    <property type="entry name" value="P-type_ATPase_Cu-like"/>
    <property type="match status" value="1"/>
</dbReference>
<dbReference type="GO" id="GO:0016887">
    <property type="term" value="F:ATP hydrolysis activity"/>
    <property type="evidence" value="ECO:0007669"/>
    <property type="project" value="InterPro"/>
</dbReference>
<dbReference type="InterPro" id="IPR023299">
    <property type="entry name" value="ATPase_P-typ_cyto_dom_N"/>
</dbReference>
<dbReference type="Proteomes" id="UP000269591">
    <property type="component" value="Unassembled WGS sequence"/>
</dbReference>
<evidence type="ECO:0000256" key="1">
    <source>
        <dbReference type="ARBA" id="ARBA00004651"/>
    </source>
</evidence>
<dbReference type="PROSITE" id="PS01047">
    <property type="entry name" value="HMA_1"/>
    <property type="match status" value="1"/>
</dbReference>
<dbReference type="GO" id="GO:0005524">
    <property type="term" value="F:ATP binding"/>
    <property type="evidence" value="ECO:0007669"/>
    <property type="project" value="UniProtKB-UniRule"/>
</dbReference>
<dbReference type="Gene3D" id="2.70.150.10">
    <property type="entry name" value="Calcium-transporting ATPase, cytoplasmic transduction domain A"/>
    <property type="match status" value="1"/>
</dbReference>
<dbReference type="AlphaFoldDB" id="A0A3N0B145"/>
<proteinExistence type="inferred from homology"/>
<dbReference type="Gene3D" id="3.40.1110.10">
    <property type="entry name" value="Calcium-transporting ATPase, cytoplasmic domain N"/>
    <property type="match status" value="1"/>
</dbReference>
<keyword evidence="9 20" id="KW-0547">Nucleotide-binding</keyword>
<dbReference type="GO" id="GO:0055070">
    <property type="term" value="P:copper ion homeostasis"/>
    <property type="evidence" value="ECO:0007669"/>
    <property type="project" value="TreeGrafter"/>
</dbReference>
<dbReference type="InterPro" id="IPR008250">
    <property type="entry name" value="ATPase_P-typ_transduc_dom_A_sf"/>
</dbReference>
<evidence type="ECO:0000313" key="24">
    <source>
        <dbReference type="Proteomes" id="UP000269591"/>
    </source>
</evidence>
<feature type="transmembrane region" description="Helical" evidence="20">
    <location>
        <begin position="190"/>
        <end position="216"/>
    </location>
</feature>
<evidence type="ECO:0000256" key="10">
    <source>
        <dbReference type="ARBA" id="ARBA00022796"/>
    </source>
</evidence>
<keyword evidence="10" id="KW-0187">Copper transport</keyword>
<dbReference type="SFLD" id="SFLDF00027">
    <property type="entry name" value="p-type_atpase"/>
    <property type="match status" value="1"/>
</dbReference>
<dbReference type="GO" id="GO:0005886">
    <property type="term" value="C:plasma membrane"/>
    <property type="evidence" value="ECO:0007669"/>
    <property type="project" value="UniProtKB-SubCell"/>
</dbReference>
<keyword evidence="14 20" id="KW-1133">Transmembrane helix</keyword>
<dbReference type="SFLD" id="SFLDG00002">
    <property type="entry name" value="C1.7:_P-type_atpase_like"/>
    <property type="match status" value="1"/>
</dbReference>
<evidence type="ECO:0000256" key="6">
    <source>
        <dbReference type="ARBA" id="ARBA00022692"/>
    </source>
</evidence>
<evidence type="ECO:0000256" key="19">
    <source>
        <dbReference type="ARBA" id="ARBA00033239"/>
    </source>
</evidence>
<keyword evidence="13" id="KW-1278">Translocase</keyword>
<evidence type="ECO:0000256" key="11">
    <source>
        <dbReference type="ARBA" id="ARBA00022840"/>
    </source>
</evidence>
<dbReference type="GO" id="GO:0043682">
    <property type="term" value="F:P-type divalent copper transporter activity"/>
    <property type="evidence" value="ECO:0007669"/>
    <property type="project" value="TreeGrafter"/>
</dbReference>
<evidence type="ECO:0000256" key="15">
    <source>
        <dbReference type="ARBA" id="ARBA00023008"/>
    </source>
</evidence>
<feature type="transmembrane region" description="Helical" evidence="20">
    <location>
        <begin position="118"/>
        <end position="138"/>
    </location>
</feature>
<organism evidence="23 24">
    <name type="scientific">Slackia equolifaciens</name>
    <dbReference type="NCBI Taxonomy" id="498718"/>
    <lineage>
        <taxon>Bacteria</taxon>
        <taxon>Bacillati</taxon>
        <taxon>Actinomycetota</taxon>
        <taxon>Coriobacteriia</taxon>
        <taxon>Eggerthellales</taxon>
        <taxon>Eggerthellaceae</taxon>
        <taxon>Slackia</taxon>
    </lineage>
</organism>
<feature type="transmembrane region" description="Helical" evidence="20">
    <location>
        <begin position="150"/>
        <end position="170"/>
    </location>
</feature>
<feature type="domain" description="HMA" evidence="22">
    <location>
        <begin position="1"/>
        <end position="72"/>
    </location>
</feature>
<protein>
    <recommendedName>
        <fullName evidence="3">Copper-exporting P-type ATPase</fullName>
    </recommendedName>
    <alternativeName>
        <fullName evidence="18">Copper-exporting P-type ATPase A</fullName>
    </alternativeName>
    <alternativeName>
        <fullName evidence="19">Cu(+)-exporting ATPase</fullName>
    </alternativeName>
</protein>
<dbReference type="InterPro" id="IPR059000">
    <property type="entry name" value="ATPase_P-type_domA"/>
</dbReference>
<feature type="transmembrane region" description="Helical" evidence="20">
    <location>
        <begin position="778"/>
        <end position="796"/>
    </location>
</feature>
<dbReference type="InterPro" id="IPR018303">
    <property type="entry name" value="ATPase_P-typ_P_site"/>
</dbReference>
<dbReference type="InterPro" id="IPR001757">
    <property type="entry name" value="P_typ_ATPase"/>
</dbReference>
<comment type="caution">
    <text evidence="23">The sequence shown here is derived from an EMBL/GenBank/DDBJ whole genome shotgun (WGS) entry which is preliminary data.</text>
</comment>
<dbReference type="InterPro" id="IPR006122">
    <property type="entry name" value="HMA_Cu_ion-bd"/>
</dbReference>
<feature type="transmembrane region" description="Helical" evidence="20">
    <location>
        <begin position="750"/>
        <end position="772"/>
    </location>
</feature>
<dbReference type="InterPro" id="IPR006121">
    <property type="entry name" value="HMA_dom"/>
</dbReference>
<keyword evidence="12" id="KW-0460">Magnesium</keyword>
<evidence type="ECO:0000256" key="12">
    <source>
        <dbReference type="ARBA" id="ARBA00022842"/>
    </source>
</evidence>
<comment type="subcellular location">
    <subcellularLocation>
        <location evidence="1">Cell membrane</location>
        <topology evidence="1">Multi-pass membrane protein</topology>
    </subcellularLocation>
</comment>
<feature type="transmembrane region" description="Helical" evidence="20">
    <location>
        <begin position="408"/>
        <end position="429"/>
    </location>
</feature>
<name>A0A3N0B145_9ACTN</name>
<dbReference type="PANTHER" id="PTHR43520">
    <property type="entry name" value="ATP7, ISOFORM B"/>
    <property type="match status" value="1"/>
</dbReference>
<feature type="transmembrane region" description="Helical" evidence="20">
    <location>
        <begin position="228"/>
        <end position="246"/>
    </location>
</feature>
<evidence type="ECO:0000256" key="8">
    <source>
        <dbReference type="ARBA" id="ARBA00022737"/>
    </source>
</evidence>
<keyword evidence="16" id="KW-0406">Ion transport</keyword>
<evidence type="ECO:0000256" key="21">
    <source>
        <dbReference type="SAM" id="MobiDB-lite"/>
    </source>
</evidence>
<dbReference type="PRINTS" id="PR00943">
    <property type="entry name" value="CUATPASE"/>
</dbReference>
<evidence type="ECO:0000256" key="20">
    <source>
        <dbReference type="RuleBase" id="RU362081"/>
    </source>
</evidence>
<evidence type="ECO:0000256" key="9">
    <source>
        <dbReference type="ARBA" id="ARBA00022741"/>
    </source>
</evidence>
<dbReference type="NCBIfam" id="TIGR01525">
    <property type="entry name" value="ATPase-IB_hvy"/>
    <property type="match status" value="1"/>
</dbReference>
<keyword evidence="5 20" id="KW-1003">Cell membrane</keyword>
<evidence type="ECO:0000313" key="23">
    <source>
        <dbReference type="EMBL" id="RNL40852.1"/>
    </source>
</evidence>
<dbReference type="InterPro" id="IPR017969">
    <property type="entry name" value="Heavy-metal-associated_CS"/>
</dbReference>
<feature type="region of interest" description="Disordered" evidence="21">
    <location>
        <begin position="863"/>
        <end position="882"/>
    </location>
</feature>